<evidence type="ECO:0000313" key="2">
    <source>
        <dbReference type="EMBL" id="HIQ29076.1"/>
    </source>
</evidence>
<dbReference type="EMBL" id="DQVM01000013">
    <property type="protein sequence ID" value="HIQ29076.1"/>
    <property type="molecule type" value="Genomic_DNA"/>
</dbReference>
<evidence type="ECO:0000259" key="1">
    <source>
        <dbReference type="Pfam" id="PF00549"/>
    </source>
</evidence>
<dbReference type="Gene3D" id="3.40.50.720">
    <property type="entry name" value="NAD(P)-binding Rossmann-like Domain"/>
    <property type="match status" value="1"/>
</dbReference>
<dbReference type="InterPro" id="IPR016102">
    <property type="entry name" value="Succinyl-CoA_synth-like"/>
</dbReference>
<evidence type="ECO:0000313" key="3">
    <source>
        <dbReference type="Proteomes" id="UP000608579"/>
    </source>
</evidence>
<comment type="caution">
    <text evidence="2">The sequence shown here is derived from an EMBL/GenBank/DDBJ whole genome shotgun (WGS) entry which is preliminary data.</text>
</comment>
<dbReference type="PANTHER" id="PTHR11117">
    <property type="entry name" value="SUCCINYL-COA LIGASE SUBUNIT ALPHA"/>
    <property type="match status" value="1"/>
</dbReference>
<dbReference type="Gene3D" id="3.40.50.261">
    <property type="entry name" value="Succinyl-CoA synthetase domains"/>
    <property type="match status" value="2"/>
</dbReference>
<organism evidence="2 3">
    <name type="scientific">Caldiarchaeum subterraneum</name>
    <dbReference type="NCBI Taxonomy" id="311458"/>
    <lineage>
        <taxon>Archaea</taxon>
        <taxon>Nitrososphaerota</taxon>
        <taxon>Candidatus Caldarchaeales</taxon>
        <taxon>Candidatus Caldarchaeaceae</taxon>
        <taxon>Candidatus Caldarchaeum</taxon>
    </lineage>
</organism>
<dbReference type="Pfam" id="PF00549">
    <property type="entry name" value="Ligase_CoA"/>
    <property type="match status" value="1"/>
</dbReference>
<dbReference type="Proteomes" id="UP000608579">
    <property type="component" value="Unassembled WGS sequence"/>
</dbReference>
<dbReference type="GO" id="GO:0005829">
    <property type="term" value="C:cytosol"/>
    <property type="evidence" value="ECO:0007669"/>
    <property type="project" value="TreeGrafter"/>
</dbReference>
<accession>A0A832ZVB9</accession>
<protein>
    <recommendedName>
        <fullName evidence="1">ATP-citrate synthase/succinyl-CoA ligase C-terminal domain-containing protein</fullName>
    </recommendedName>
</protein>
<gene>
    <name evidence="2" type="ORF">EYH45_00765</name>
</gene>
<name>A0A832ZVB9_CALS0</name>
<dbReference type="GO" id="GO:0004776">
    <property type="term" value="F:succinate-CoA ligase (GDP-forming) activity"/>
    <property type="evidence" value="ECO:0007669"/>
    <property type="project" value="TreeGrafter"/>
</dbReference>
<dbReference type="GO" id="GO:0004775">
    <property type="term" value="F:succinate-CoA ligase (ADP-forming) activity"/>
    <property type="evidence" value="ECO:0007669"/>
    <property type="project" value="TreeGrafter"/>
</dbReference>
<dbReference type="AlphaFoldDB" id="A0A832ZVB9"/>
<reference evidence="2" key="1">
    <citation type="journal article" date="2020" name="ISME J.">
        <title>Gammaproteobacteria mediating utilization of methyl-, sulfur- and petroleum organic compounds in deep ocean hydrothermal plumes.</title>
        <authorList>
            <person name="Zhou Z."/>
            <person name="Liu Y."/>
            <person name="Pan J."/>
            <person name="Cron B.R."/>
            <person name="Toner B.M."/>
            <person name="Anantharaman K."/>
            <person name="Breier J.A."/>
            <person name="Dick G.J."/>
            <person name="Li M."/>
        </authorList>
    </citation>
    <scope>NUCLEOTIDE SEQUENCE</scope>
    <source>
        <strain evidence="2">SZUA-1515</strain>
    </source>
</reference>
<dbReference type="SUPFAM" id="SSF52210">
    <property type="entry name" value="Succinyl-CoA synthetase domains"/>
    <property type="match status" value="1"/>
</dbReference>
<dbReference type="GO" id="GO:0009361">
    <property type="term" value="C:succinate-CoA ligase complex (ADP-forming)"/>
    <property type="evidence" value="ECO:0007669"/>
    <property type="project" value="TreeGrafter"/>
</dbReference>
<feature type="domain" description="ATP-citrate synthase/succinyl-CoA ligase C-terminal" evidence="1">
    <location>
        <begin position="361"/>
        <end position="517"/>
    </location>
</feature>
<dbReference type="GO" id="GO:0006099">
    <property type="term" value="P:tricarboxylic acid cycle"/>
    <property type="evidence" value="ECO:0007669"/>
    <property type="project" value="TreeGrafter"/>
</dbReference>
<sequence>MTPAIKGVIKKGLYRDSLQLMKLSEEAKNIPGVLNAAILMATEINMEILRQQGLLTPELDKASPDDLVVAVKAEDEEKAEEAIAKIEEMLLKTPTGTGLEDMEDVVYSIDSALQYMPDANLALISIPGEYVKDVGMELLRRGVHLHIFSDHVPLEDEAELKRFAYENGLLVLGPAAGTSIINGKAIAFANAVKRGEVGIVAAAGTGLQEVSVLLDRVGLGTSQGLGIGGNDVKEKVGGLMALTCIRVLQQDENTKVIVFISKPGDRRVMTKILKTVEHEVDKPFIACIQGTARYKIPPKLRRRIKIVKGLHAAASETLRAVKPKESKQMLKNITKTPAELLKTARSIYIKLTPRQKYVRALYTGGTLMYESLLIYKQLLGGVYSNAPLDEKHRLQDPHRSYKHTAIDLGAEEFTRGRPHPMIDPTVRGFRLVNEAKDPEVAVVVMDFMLGYGAHKDPAGAMLSPIREAKAIASADGRELVILAHVCGTRNDPQNLQEQENKLRNEGVYTFPSNSLAVITSALIASRGRVNRRKLQQVYREYVGG</sequence>
<proteinExistence type="predicted"/>
<dbReference type="PANTHER" id="PTHR11117:SF24">
    <property type="entry name" value="PROTEIN FDRA"/>
    <property type="match status" value="1"/>
</dbReference>
<dbReference type="InterPro" id="IPR005811">
    <property type="entry name" value="SUCC_ACL_C"/>
</dbReference>